<dbReference type="InterPro" id="IPR006089">
    <property type="entry name" value="Acyl-CoA_DH_CS"/>
</dbReference>
<name>A0A6J7IFE3_9ZZZZ</name>
<dbReference type="FunFam" id="1.20.140.10:FF:000001">
    <property type="entry name" value="Acyl-CoA dehydrogenase"/>
    <property type="match status" value="1"/>
</dbReference>
<dbReference type="GO" id="GO:0003995">
    <property type="term" value="F:acyl-CoA dehydrogenase activity"/>
    <property type="evidence" value="ECO:0007669"/>
    <property type="project" value="InterPro"/>
</dbReference>
<dbReference type="InterPro" id="IPR036250">
    <property type="entry name" value="AcylCo_DH-like_C"/>
</dbReference>
<dbReference type="PANTHER" id="PTHR43884:SF12">
    <property type="entry name" value="ISOVALERYL-COA DEHYDROGENASE, MITOCHONDRIAL-RELATED"/>
    <property type="match status" value="1"/>
</dbReference>
<reference evidence="7" key="1">
    <citation type="submission" date="2020-05" db="EMBL/GenBank/DDBJ databases">
        <authorList>
            <person name="Chiriac C."/>
            <person name="Salcher M."/>
            <person name="Ghai R."/>
            <person name="Kavagutti S V."/>
        </authorList>
    </citation>
    <scope>NUCLEOTIDE SEQUENCE</scope>
</reference>
<organism evidence="7">
    <name type="scientific">freshwater metagenome</name>
    <dbReference type="NCBI Taxonomy" id="449393"/>
    <lineage>
        <taxon>unclassified sequences</taxon>
        <taxon>metagenomes</taxon>
        <taxon>ecological metagenomes</taxon>
    </lineage>
</organism>
<comment type="cofactor">
    <cofactor evidence="1">
        <name>FAD</name>
        <dbReference type="ChEBI" id="CHEBI:57692"/>
    </cofactor>
</comment>
<feature type="domain" description="Acyl-CoA dehydrogenase/oxidase C-terminal" evidence="6">
    <location>
        <begin position="2"/>
        <end position="132"/>
    </location>
</feature>
<dbReference type="SUPFAM" id="SSF47203">
    <property type="entry name" value="Acyl-CoA dehydrogenase C-terminal domain-like"/>
    <property type="match status" value="1"/>
</dbReference>
<evidence type="ECO:0000259" key="6">
    <source>
        <dbReference type="Pfam" id="PF00441"/>
    </source>
</evidence>
<evidence type="ECO:0000256" key="1">
    <source>
        <dbReference type="ARBA" id="ARBA00001974"/>
    </source>
</evidence>
<keyword evidence="4" id="KW-0274">FAD</keyword>
<evidence type="ECO:0000256" key="3">
    <source>
        <dbReference type="ARBA" id="ARBA00022630"/>
    </source>
</evidence>
<comment type="similarity">
    <text evidence="2">Belongs to the acyl-CoA dehydrogenase family.</text>
</comment>
<dbReference type="AlphaFoldDB" id="A0A6J7IFE3"/>
<dbReference type="Gene3D" id="1.20.140.10">
    <property type="entry name" value="Butyryl-CoA Dehydrogenase, subunit A, domain 3"/>
    <property type="match status" value="1"/>
</dbReference>
<protein>
    <submittedName>
        <fullName evidence="7">Unannotated protein</fullName>
    </submittedName>
</protein>
<dbReference type="Pfam" id="PF00441">
    <property type="entry name" value="Acyl-CoA_dh_1"/>
    <property type="match status" value="1"/>
</dbReference>
<keyword evidence="5" id="KW-0560">Oxidoreductase</keyword>
<dbReference type="CDD" id="cd00567">
    <property type="entry name" value="ACAD"/>
    <property type="match status" value="1"/>
</dbReference>
<dbReference type="PROSITE" id="PS00073">
    <property type="entry name" value="ACYL_COA_DH_2"/>
    <property type="match status" value="1"/>
</dbReference>
<proteinExistence type="inferred from homology"/>
<evidence type="ECO:0000256" key="5">
    <source>
        <dbReference type="ARBA" id="ARBA00023002"/>
    </source>
</evidence>
<dbReference type="PANTHER" id="PTHR43884">
    <property type="entry name" value="ACYL-COA DEHYDROGENASE"/>
    <property type="match status" value="1"/>
</dbReference>
<gene>
    <name evidence="7" type="ORF">UFOPK3564_02281</name>
</gene>
<sequence length="135" mass="15222">MAAAGAVAAADRLVERTLDFARERQAFGRSIGKFQGIRWKFAEMATKIEAGRQMTYNTAWRVMQGEYPVREISMAKLYTSRMACEVADECLQIHGGAGYMKEYGIERAWRDLRLNRIGAGTDETMLEVIGRSYGL</sequence>
<dbReference type="EMBL" id="CAFBMK010000153">
    <property type="protein sequence ID" value="CAB4929306.1"/>
    <property type="molecule type" value="Genomic_DNA"/>
</dbReference>
<dbReference type="InterPro" id="IPR009075">
    <property type="entry name" value="AcylCo_DH/oxidase_C"/>
</dbReference>
<evidence type="ECO:0000256" key="4">
    <source>
        <dbReference type="ARBA" id="ARBA00022827"/>
    </source>
</evidence>
<evidence type="ECO:0000256" key="2">
    <source>
        <dbReference type="ARBA" id="ARBA00009347"/>
    </source>
</evidence>
<accession>A0A6J7IFE3</accession>
<evidence type="ECO:0000313" key="7">
    <source>
        <dbReference type="EMBL" id="CAB4929306.1"/>
    </source>
</evidence>
<keyword evidence="3" id="KW-0285">Flavoprotein</keyword>